<reference evidence="27" key="2">
    <citation type="journal article" date="2023" name="Microbiol Resour">
        <title>Decontamination and Annotation of the Draft Genome Sequence of the Oomycete Lagenidium giganteum ARSEF 373.</title>
        <authorList>
            <person name="Morgan W.R."/>
            <person name="Tartar A."/>
        </authorList>
    </citation>
    <scope>NUCLEOTIDE SEQUENCE</scope>
    <source>
        <strain evidence="27">ARSEF 373</strain>
    </source>
</reference>
<dbReference type="InterPro" id="IPR023000">
    <property type="entry name" value="Shikimate_kinase_CS"/>
</dbReference>
<dbReference type="Pfam" id="PF24621">
    <property type="entry name" value="DHQS_C"/>
    <property type="match status" value="1"/>
</dbReference>
<dbReference type="InterPro" id="IPR001986">
    <property type="entry name" value="Enolpyruvate_Tfrase_dom"/>
</dbReference>
<dbReference type="InterPro" id="IPR031322">
    <property type="entry name" value="Shikimate/glucono_kinase"/>
</dbReference>
<dbReference type="Gene3D" id="3.40.50.10860">
    <property type="entry name" value="Leucine Dehydrogenase, chain A, domain 1"/>
    <property type="match status" value="1"/>
</dbReference>
<dbReference type="FunFam" id="3.65.10.10:FF:000012">
    <property type="entry name" value="Pentafunctional AROM polypeptide"/>
    <property type="match status" value="1"/>
</dbReference>
<evidence type="ECO:0000256" key="2">
    <source>
        <dbReference type="ARBA" id="ARBA00004842"/>
    </source>
</evidence>
<dbReference type="InterPro" id="IPR000623">
    <property type="entry name" value="Shikimate_kinase/TSH1"/>
</dbReference>
<feature type="domain" description="3-dehydroquinate synthase N-terminal" evidence="24">
    <location>
        <begin position="78"/>
        <end position="190"/>
    </location>
</feature>
<dbReference type="PROSITE" id="PS01128">
    <property type="entry name" value="SHIKIMATE_KINASE"/>
    <property type="match status" value="1"/>
</dbReference>
<dbReference type="Gene3D" id="3.65.10.10">
    <property type="entry name" value="Enolpyruvate transferase domain"/>
    <property type="match status" value="2"/>
</dbReference>
<dbReference type="GO" id="GO:0008652">
    <property type="term" value="P:amino acid biosynthetic process"/>
    <property type="evidence" value="ECO:0007669"/>
    <property type="project" value="UniProtKB-KW"/>
</dbReference>
<dbReference type="EC" id="2.7.1.71" evidence="21"/>
<evidence type="ECO:0000259" key="24">
    <source>
        <dbReference type="Pfam" id="PF01761"/>
    </source>
</evidence>
<dbReference type="EMBL" id="DAKRPA010000212">
    <property type="protein sequence ID" value="DAZ95245.1"/>
    <property type="molecule type" value="Genomic_DNA"/>
</dbReference>
<comment type="similarity">
    <text evidence="21">In the N-terminal section; belongs to the dehydroquinate synthase family.</text>
</comment>
<accession>A0AAV2YMR1</accession>
<evidence type="ECO:0000256" key="6">
    <source>
        <dbReference type="ARBA" id="ARBA00022490"/>
    </source>
</evidence>
<feature type="domain" description="Shikimate dehydrogenase substrate binding N-terminal" evidence="25">
    <location>
        <begin position="1268"/>
        <end position="1348"/>
    </location>
</feature>
<gene>
    <name evidence="27" type="ORF">N0F65_002357</name>
</gene>
<comment type="similarity">
    <text evidence="21">In the 3rd section; belongs to the shikimate kinase family.</text>
</comment>
<reference evidence="27" key="1">
    <citation type="submission" date="2022-11" db="EMBL/GenBank/DDBJ databases">
        <authorList>
            <person name="Morgan W.R."/>
            <person name="Tartar A."/>
        </authorList>
    </citation>
    <scope>NUCLEOTIDE SEQUENCE</scope>
    <source>
        <strain evidence="27">ARSEF 373</strain>
    </source>
</reference>
<dbReference type="EC" id="4.2.3.4" evidence="21"/>
<dbReference type="InterPro" id="IPR036291">
    <property type="entry name" value="NAD(P)-bd_dom_sf"/>
</dbReference>
<keyword evidence="28" id="KW-1185">Reference proteome</keyword>
<dbReference type="GO" id="GO:0004764">
    <property type="term" value="F:shikimate 3-dehydrogenase (NADP+) activity"/>
    <property type="evidence" value="ECO:0007669"/>
    <property type="project" value="UniProtKB-EC"/>
</dbReference>
<evidence type="ECO:0000256" key="8">
    <source>
        <dbReference type="ARBA" id="ARBA00022679"/>
    </source>
</evidence>
<proteinExistence type="inferred from homology"/>
<keyword evidence="12 21" id="KW-0862">Zinc</keyword>
<evidence type="ECO:0000313" key="28">
    <source>
        <dbReference type="Proteomes" id="UP001146120"/>
    </source>
</evidence>
<evidence type="ECO:0000259" key="22">
    <source>
        <dbReference type="Pfam" id="PF00275"/>
    </source>
</evidence>
<dbReference type="Gene3D" id="3.20.20.70">
    <property type="entry name" value="Aldolase class I"/>
    <property type="match status" value="1"/>
</dbReference>
<dbReference type="SUPFAM" id="SSF56796">
    <property type="entry name" value="Dehydroquinate synthase-like"/>
    <property type="match status" value="1"/>
</dbReference>
<comment type="pathway">
    <text evidence="21">Metabolic intermediate biosynthesis; chorismate biosynthesis; chorismate from D-erythrose 4-phosphate and phosphoenolpyruvate: step 3/7.</text>
</comment>
<keyword evidence="18" id="KW-0511">Multifunctional enzyme</keyword>
<keyword evidence="13" id="KW-0067">ATP-binding</keyword>
<keyword evidence="15 21" id="KW-0560">Oxidoreductase</keyword>
<dbReference type="GO" id="GO:0009073">
    <property type="term" value="P:aromatic amino acid family biosynthetic process"/>
    <property type="evidence" value="ECO:0007669"/>
    <property type="project" value="UniProtKB-KW"/>
</dbReference>
<dbReference type="GO" id="GO:0004765">
    <property type="term" value="F:shikimate kinase activity"/>
    <property type="evidence" value="ECO:0007669"/>
    <property type="project" value="UniProtKB-EC"/>
</dbReference>
<keyword evidence="10" id="KW-0547">Nucleotide-binding</keyword>
<sequence>MDRVPCGSYDIVIGSTLLSSAWLASDILALLPHTSTFVILTDTNVAPLYAEPLRRQLEQACAAVATPAAPKRVLLHAFPAGEASKSRAMKAAIEDDVLFANRCHRDTCVIAVGGGVVGDLSGYVAATYMRGVPFIQVPTSLLACVDSSIGGKTGIDVEAYGKNLLGAFHMPERVYIDLSVLTTLPKRELVNGMGEVIKAGAIANEALFELLETSADQLLSLQDAKLLQQVVTMAVQVKAHVVTVDTQEHGIRAILNFGHSIGHGIEALVQPELLHGECVAIGMIKEAEIARGMGLCSSATVGRLRRCLLAYGLPVRVPEHVATSDVLVKMEVDKKNSQGVKKIVLLDRIGHVLASPYARAVEDSQIALVLEKQVAMVPNAVKPATGTLRVPGSKSISNRVLLLAALGRGECRISGLLHSDDTQVMMTALLQVGAKFAWEDDGAVLVVQGTGGQFDVVADGHEVYLSNAGTAARFLTTTMTLVPTTTPEGRLVVTGNSRMKERPIGPLVDALRANGCDLKYLEGEGCPPVAIRSTGLRGGVMHLAGKVSSQYVSSVLLSAPYAREPLVLELAEEHPTSLPYILMTTQLMRTFGIDVETLAPNKYKVPTGVYTNPARLDVEVDASSATYPLALAAITGGNVTVEALGNGSLQGDAAFHTLLRDMGCTTTQNEHTTTVQGPAPGTPLKAVDIDMETMTDAFMTAVALAAVADGTTHITGIANQRVKECNRIEVMVTELTKLGVECGELPDGIWVKGTAGRTDHLRSAHIACHNDHRIAMSFAVLGAVVPNVIITDKECTDKTYPEYWDDVQRKLGLQVAPVLEDATQANAADQAQEGQEAPALFVVGMRGAGKSSLAKAAAQTLGLTVLDMDAELEREFGESIAEFVARHDGQWQAFRQRERALLLRLLAAPPARTIVACGGGVVETPELVAALAAYPYVVHVHRAIDDVIAGLISAESSHRPSLGETPEQLWQRRRPLYERSAAHEFRVNAGDHDEARIARDFVRLTQVVLPHLSNSFDHRSVCRADTFFLSLTFPDLTKVDASLMRELEQGVDALELRVDLLDASDDMDAVAAQVTALRALSPLPIIFTVRSQAQGGRFPDKDEARMFALLRLGVRLGCEFVDMECGPSWSRAAREQLVRGRGRSAIIASCHAVTTKLTPAETQALFTDCYSNGRVQVVKVVVKAWSPEDAVALDRVAASFSQAWQHQMPIIALCTTDQGKLSRVLNRVLTPVTHARLPQAAAPGQLSVQQILTLRQQLGLLPDREFFLFGSPIQLSPSPAMHNAAFTAKALPFTYALHDTTAMADVVACMHRPTFGGASVTIPHKVDVMAHLQSLSPAAQAIGAVNTVVRHDAVDGRVHLHGDNTDWLGILRPIRQRLAGNTSSATALVVGAGGTAMAAAYALRQLGVARLVVFNRTLAKAEAVAARFHAEALPELTPDVLPAVDVVVSTIPASAGFTLPDHLARPGVVVLDAAYMPPITPCLAHAHARGATCIQGFEMLYEQALEQYARWHAATRASPIDVAVMRDACLRRIPTDQRLAPQ</sequence>
<evidence type="ECO:0000256" key="11">
    <source>
        <dbReference type="ARBA" id="ARBA00022777"/>
    </source>
</evidence>
<dbReference type="NCBIfam" id="TIGR01356">
    <property type="entry name" value="aroA"/>
    <property type="match status" value="1"/>
</dbReference>
<dbReference type="GO" id="GO:0003856">
    <property type="term" value="F:3-dehydroquinate synthase activity"/>
    <property type="evidence" value="ECO:0007669"/>
    <property type="project" value="UniProtKB-EC"/>
</dbReference>
<keyword evidence="6 21" id="KW-0963">Cytoplasm</keyword>
<comment type="pathway">
    <text evidence="21">Metabolic intermediate biosynthesis; chorismate biosynthesis; chorismate from D-erythrose 4-phosphate and phosphoenolpyruvate: step 2/7.</text>
</comment>
<dbReference type="EC" id="2.5.1.19" evidence="21"/>
<dbReference type="InterPro" id="IPR027417">
    <property type="entry name" value="P-loop_NTPase"/>
</dbReference>
<dbReference type="InterPro" id="IPR036968">
    <property type="entry name" value="Enolpyruvate_Tfrase_sf"/>
</dbReference>
<feature type="domain" description="Enolpyruvate transferase" evidence="22">
    <location>
        <begin position="381"/>
        <end position="806"/>
    </location>
</feature>
<comment type="similarity">
    <text evidence="5">Belongs to the EPSP synthase family.</text>
</comment>
<dbReference type="CDD" id="cd00502">
    <property type="entry name" value="DHQase_I"/>
    <property type="match status" value="1"/>
</dbReference>
<organism evidence="27 28">
    <name type="scientific">Lagenidium giganteum</name>
    <dbReference type="NCBI Taxonomy" id="4803"/>
    <lineage>
        <taxon>Eukaryota</taxon>
        <taxon>Sar</taxon>
        <taxon>Stramenopiles</taxon>
        <taxon>Oomycota</taxon>
        <taxon>Peronosporomycetes</taxon>
        <taxon>Pythiales</taxon>
        <taxon>Pythiaceae</taxon>
    </lineage>
</organism>
<dbReference type="PANTHER" id="PTHR21090:SF5">
    <property type="entry name" value="PENTAFUNCTIONAL AROM POLYPEPTIDE"/>
    <property type="match status" value="1"/>
</dbReference>
<dbReference type="InterPro" id="IPR056179">
    <property type="entry name" value="DHQS_C"/>
</dbReference>
<dbReference type="Pfam" id="PF00275">
    <property type="entry name" value="EPSP_synthase"/>
    <property type="match status" value="1"/>
</dbReference>
<dbReference type="PIRSF" id="PIRSF000514">
    <property type="entry name" value="Pentafunct_AroM"/>
    <property type="match status" value="1"/>
</dbReference>
<evidence type="ECO:0000256" key="5">
    <source>
        <dbReference type="ARBA" id="ARBA00009948"/>
    </source>
</evidence>
<dbReference type="NCBIfam" id="TIGR01357">
    <property type="entry name" value="aroB"/>
    <property type="match status" value="1"/>
</dbReference>
<dbReference type="PRINTS" id="PR01100">
    <property type="entry name" value="SHIKIMTKNASE"/>
</dbReference>
<dbReference type="EC" id="1.1.1.25" evidence="21"/>
<dbReference type="SUPFAM" id="SSF52540">
    <property type="entry name" value="P-loop containing nucleoside triphosphate hydrolases"/>
    <property type="match status" value="1"/>
</dbReference>
<evidence type="ECO:0000259" key="23">
    <source>
        <dbReference type="Pfam" id="PF01488"/>
    </source>
</evidence>
<comment type="subcellular location">
    <subcellularLocation>
        <location evidence="21">Cytoplasm</location>
    </subcellularLocation>
</comment>
<evidence type="ECO:0000256" key="9">
    <source>
        <dbReference type="ARBA" id="ARBA00022723"/>
    </source>
</evidence>
<dbReference type="InterPro" id="IPR013785">
    <property type="entry name" value="Aldolase_TIM"/>
</dbReference>
<dbReference type="InterPro" id="IPR023193">
    <property type="entry name" value="EPSP_synthase_CS"/>
</dbReference>
<evidence type="ECO:0000256" key="17">
    <source>
        <dbReference type="ARBA" id="ARBA00023239"/>
    </source>
</evidence>
<comment type="pathway">
    <text evidence="1 21">Metabolic intermediate biosynthesis; chorismate biosynthesis; chorismate from D-erythrose 4-phosphate and phosphoenolpyruvate: step 6/7.</text>
</comment>
<evidence type="ECO:0000256" key="18">
    <source>
        <dbReference type="ARBA" id="ARBA00023268"/>
    </source>
</evidence>
<dbReference type="Proteomes" id="UP001146120">
    <property type="component" value="Unassembled WGS sequence"/>
</dbReference>
<evidence type="ECO:0000256" key="20">
    <source>
        <dbReference type="ARBA" id="ARBA00048567"/>
    </source>
</evidence>
<keyword evidence="7 21" id="KW-0028">Amino-acid biosynthesis</keyword>
<dbReference type="CDD" id="cd08195">
    <property type="entry name" value="DHQS"/>
    <property type="match status" value="1"/>
</dbReference>
<dbReference type="SUPFAM" id="SSF55205">
    <property type="entry name" value="EPT/RTPC-like"/>
    <property type="match status" value="1"/>
</dbReference>
<keyword evidence="9 21" id="KW-0479">Metal-binding</keyword>
<comment type="function">
    <text evidence="21">The AROM polypeptide catalyzes 5 consecutive enzymatic reactions in prechorismate polyaromatic amino acid biosynthesis.</text>
</comment>
<dbReference type="CDD" id="cd01556">
    <property type="entry name" value="EPSP_synthase"/>
    <property type="match status" value="1"/>
</dbReference>
<dbReference type="InterPro" id="IPR013792">
    <property type="entry name" value="RNA3'P_cycl/enolpyr_Trfase_a/b"/>
</dbReference>
<evidence type="ECO:0000256" key="4">
    <source>
        <dbReference type="ARBA" id="ARBA00009349"/>
    </source>
</evidence>
<dbReference type="PROSITE" id="PS00885">
    <property type="entry name" value="EPSP_SYNTHASE_2"/>
    <property type="match status" value="1"/>
</dbReference>
<dbReference type="Pfam" id="PF01488">
    <property type="entry name" value="Shikimate_DH"/>
    <property type="match status" value="1"/>
</dbReference>
<evidence type="ECO:0000256" key="14">
    <source>
        <dbReference type="ARBA" id="ARBA00022857"/>
    </source>
</evidence>
<comment type="similarity">
    <text evidence="3">In the 2nd section; belongs to the type-I 3-dehydroquinase family.</text>
</comment>
<keyword evidence="14" id="KW-0521">NADP</keyword>
<dbReference type="Gene3D" id="3.40.50.300">
    <property type="entry name" value="P-loop containing nucleotide triphosphate hydrolases"/>
    <property type="match status" value="1"/>
</dbReference>
<dbReference type="SUPFAM" id="SSF51569">
    <property type="entry name" value="Aldolase"/>
    <property type="match status" value="1"/>
</dbReference>
<comment type="similarity">
    <text evidence="4">In the N-terminal section; belongs to the shikimate kinase family.</text>
</comment>
<evidence type="ECO:0000256" key="15">
    <source>
        <dbReference type="ARBA" id="ARBA00023002"/>
    </source>
</evidence>
<comment type="pathway">
    <text evidence="21">Metabolic intermediate biosynthesis; chorismate biosynthesis; chorismate from D-erythrose 4-phosphate and phosphoenolpyruvate: step 4/7.</text>
</comment>
<evidence type="ECO:0000256" key="19">
    <source>
        <dbReference type="ARBA" id="ARBA00044633"/>
    </source>
</evidence>
<dbReference type="InterPro" id="IPR006264">
    <property type="entry name" value="EPSP_synthase"/>
</dbReference>
<evidence type="ECO:0000256" key="21">
    <source>
        <dbReference type="PIRNR" id="PIRNR000514"/>
    </source>
</evidence>
<keyword evidence="11 21" id="KW-0418">Kinase</keyword>
<dbReference type="PANTHER" id="PTHR21090">
    <property type="entry name" value="AROM/DEHYDROQUINATE SYNTHASE"/>
    <property type="match status" value="1"/>
</dbReference>
<dbReference type="CDD" id="cd01065">
    <property type="entry name" value="NAD_bind_Shikimate_DH"/>
    <property type="match status" value="1"/>
</dbReference>
<dbReference type="GO" id="GO:0005524">
    <property type="term" value="F:ATP binding"/>
    <property type="evidence" value="ECO:0007669"/>
    <property type="project" value="UniProtKB-KW"/>
</dbReference>
<dbReference type="SUPFAM" id="SSF53223">
    <property type="entry name" value="Aminoacid dehydrogenase-like, N-terminal domain"/>
    <property type="match status" value="1"/>
</dbReference>
<feature type="domain" description="3-dehydroquinate synthase C-terminal" evidence="26">
    <location>
        <begin position="192"/>
        <end position="336"/>
    </location>
</feature>
<evidence type="ECO:0000256" key="12">
    <source>
        <dbReference type="ARBA" id="ARBA00022833"/>
    </source>
</evidence>
<evidence type="ECO:0000256" key="1">
    <source>
        <dbReference type="ARBA" id="ARBA00004811"/>
    </source>
</evidence>
<dbReference type="GO" id="GO:0046872">
    <property type="term" value="F:metal ion binding"/>
    <property type="evidence" value="ECO:0007669"/>
    <property type="project" value="UniProtKB-KW"/>
</dbReference>
<comment type="similarity">
    <text evidence="21">In the 4th section; belongs to the type-I 3-dehydroquinase family.</text>
</comment>
<dbReference type="CDD" id="cd00464">
    <property type="entry name" value="SK"/>
    <property type="match status" value="1"/>
</dbReference>
<dbReference type="EC" id="4.2.1.10" evidence="21"/>
<feature type="domain" description="Quinate/shikimate 5-dehydrogenase/glutamyl-tRNA reductase" evidence="23">
    <location>
        <begin position="1377"/>
        <end position="1453"/>
    </location>
</feature>
<keyword evidence="16 21" id="KW-0057">Aromatic amino acid biosynthesis</keyword>
<evidence type="ECO:0000256" key="13">
    <source>
        <dbReference type="ARBA" id="ARBA00022840"/>
    </source>
</evidence>
<dbReference type="GO" id="GO:0003855">
    <property type="term" value="F:3-dehydroquinate dehydratase activity"/>
    <property type="evidence" value="ECO:0007669"/>
    <property type="project" value="UniProtKB-EC"/>
</dbReference>
<comment type="cofactor">
    <cofactor evidence="21">
        <name>Zn(2+)</name>
        <dbReference type="ChEBI" id="CHEBI:29105"/>
    </cofactor>
    <text evidence="21">Binds 2 Zn(2+) ions per subunit.</text>
</comment>
<dbReference type="InterPro" id="IPR006151">
    <property type="entry name" value="Shikm_DH/Glu-tRNA_Rdtase"/>
</dbReference>
<evidence type="ECO:0000313" key="27">
    <source>
        <dbReference type="EMBL" id="DAZ95245.1"/>
    </source>
</evidence>
<comment type="similarity">
    <text evidence="21">In the C-terminal section; belongs to the shikimate dehydrogenase family.</text>
</comment>
<dbReference type="FunFam" id="3.40.50.1970:FF:000007">
    <property type="entry name" value="Pentafunctional AROM polypeptide"/>
    <property type="match status" value="1"/>
</dbReference>
<dbReference type="GO" id="GO:0009423">
    <property type="term" value="P:chorismate biosynthetic process"/>
    <property type="evidence" value="ECO:0007669"/>
    <property type="project" value="TreeGrafter"/>
</dbReference>
<comment type="caution">
    <text evidence="27">The sequence shown here is derived from an EMBL/GenBank/DDBJ whole genome shotgun (WGS) entry which is preliminary data.</text>
</comment>
<comment type="subunit">
    <text evidence="21">Homodimer.</text>
</comment>
<protein>
    <recommendedName>
        <fullName evidence="21">Pentafunctional AROM polypeptide</fullName>
    </recommendedName>
    <domain>
        <recommendedName>
            <fullName evidence="21">3-dehydroquinate synthase</fullName>
            <shortName evidence="21">DHQS</shortName>
            <ecNumber evidence="21">4.2.3.4</ecNumber>
        </recommendedName>
    </domain>
    <domain>
        <recommendedName>
            <fullName evidence="21">3-phosphoshikimate 1-carboxyvinyltransferase</fullName>
            <ecNumber evidence="21">2.5.1.19</ecNumber>
        </recommendedName>
    </domain>
    <domain>
        <recommendedName>
            <fullName evidence="21">Shikimate kinase</fullName>
            <shortName evidence="21">SK</shortName>
            <ecNumber evidence="21">2.7.1.71</ecNumber>
        </recommendedName>
    </domain>
    <domain>
        <recommendedName>
            <fullName evidence="21">3-dehydroquinate dehydratase</fullName>
            <shortName evidence="21">3-dehydroquinase</shortName>
            <ecNumber evidence="21">4.2.1.10</ecNumber>
        </recommendedName>
    </domain>
    <domain>
        <recommendedName>
            <fullName evidence="21">Shikimate dehydrogenase</fullName>
            <ecNumber evidence="21">1.1.1.25</ecNumber>
        </recommendedName>
    </domain>
</protein>
<dbReference type="Pfam" id="PF01202">
    <property type="entry name" value="SKI"/>
    <property type="match status" value="1"/>
</dbReference>
<comment type="catalytic activity">
    <reaction evidence="21">
        <text>shikimate + NADP(+) = 3-dehydroshikimate + NADPH + H(+)</text>
        <dbReference type="Rhea" id="RHEA:17737"/>
        <dbReference type="ChEBI" id="CHEBI:15378"/>
        <dbReference type="ChEBI" id="CHEBI:16630"/>
        <dbReference type="ChEBI" id="CHEBI:36208"/>
        <dbReference type="ChEBI" id="CHEBI:57783"/>
        <dbReference type="ChEBI" id="CHEBI:58349"/>
        <dbReference type="EC" id="1.1.1.25"/>
    </reaction>
</comment>
<dbReference type="GO" id="GO:0003866">
    <property type="term" value="F:3-phosphoshikimate 1-carboxyvinyltransferase activity"/>
    <property type="evidence" value="ECO:0007669"/>
    <property type="project" value="UniProtKB-EC"/>
</dbReference>
<comment type="catalytic activity">
    <reaction evidence="21">
        <text>7-phospho-2-dehydro-3-deoxy-D-arabino-heptonate = 3-dehydroquinate + phosphate</text>
        <dbReference type="Rhea" id="RHEA:21968"/>
        <dbReference type="ChEBI" id="CHEBI:32364"/>
        <dbReference type="ChEBI" id="CHEBI:43474"/>
        <dbReference type="ChEBI" id="CHEBI:58394"/>
        <dbReference type="EC" id="4.2.3.4"/>
    </reaction>
</comment>
<dbReference type="Gene3D" id="1.20.1090.10">
    <property type="entry name" value="Dehydroquinate synthase-like - alpha domain"/>
    <property type="match status" value="1"/>
</dbReference>
<evidence type="ECO:0000256" key="3">
    <source>
        <dbReference type="ARBA" id="ARBA00006477"/>
    </source>
</evidence>
<dbReference type="InterPro" id="IPR001381">
    <property type="entry name" value="DHquinase_I"/>
</dbReference>
<dbReference type="InterPro" id="IPR046346">
    <property type="entry name" value="Aminoacid_DH-like_N_sf"/>
</dbReference>
<evidence type="ECO:0000256" key="10">
    <source>
        <dbReference type="ARBA" id="ARBA00022741"/>
    </source>
</evidence>
<keyword evidence="17 21" id="KW-0456">Lyase</keyword>
<evidence type="ECO:0000256" key="7">
    <source>
        <dbReference type="ARBA" id="ARBA00022605"/>
    </source>
</evidence>
<dbReference type="Pfam" id="PF08501">
    <property type="entry name" value="Shikimate_dh_N"/>
    <property type="match status" value="1"/>
</dbReference>
<dbReference type="GO" id="GO:0005737">
    <property type="term" value="C:cytoplasm"/>
    <property type="evidence" value="ECO:0007669"/>
    <property type="project" value="UniProtKB-SubCell"/>
</dbReference>
<dbReference type="Gene3D" id="3.40.50.720">
    <property type="entry name" value="NAD(P)-binding Rossmann-like Domain"/>
    <property type="match status" value="1"/>
</dbReference>
<evidence type="ECO:0000259" key="26">
    <source>
        <dbReference type="Pfam" id="PF24621"/>
    </source>
</evidence>
<name>A0AAV2YMR1_9STRA</name>
<dbReference type="Pfam" id="PF01487">
    <property type="entry name" value="DHquinase_I"/>
    <property type="match status" value="1"/>
</dbReference>
<dbReference type="InterPro" id="IPR030960">
    <property type="entry name" value="DHQS/DOIS_N"/>
</dbReference>
<keyword evidence="8 21" id="KW-0808">Transferase</keyword>
<dbReference type="Pfam" id="PF01761">
    <property type="entry name" value="DHQ_synthase"/>
    <property type="match status" value="1"/>
</dbReference>
<comment type="catalytic activity">
    <reaction evidence="19">
        <text>3-phosphoshikimate + phosphoenolpyruvate = 5-O-(1-carboxyvinyl)-3-phosphoshikimate + phosphate</text>
        <dbReference type="Rhea" id="RHEA:21256"/>
        <dbReference type="ChEBI" id="CHEBI:43474"/>
        <dbReference type="ChEBI" id="CHEBI:57701"/>
        <dbReference type="ChEBI" id="CHEBI:58702"/>
        <dbReference type="ChEBI" id="CHEBI:145989"/>
        <dbReference type="EC" id="2.5.1.19"/>
    </reaction>
    <physiologicalReaction direction="left-to-right" evidence="19">
        <dbReference type="Rhea" id="RHEA:21257"/>
    </physiologicalReaction>
</comment>
<dbReference type="HAMAP" id="MF_00109">
    <property type="entry name" value="Shikimate_kinase"/>
    <property type="match status" value="1"/>
</dbReference>
<dbReference type="InterPro" id="IPR016037">
    <property type="entry name" value="DHQ_synth_AroB"/>
</dbReference>
<dbReference type="InterPro" id="IPR008289">
    <property type="entry name" value="Pentafunct_AroM"/>
</dbReference>
<dbReference type="SUPFAM" id="SSF51735">
    <property type="entry name" value="NAD(P)-binding Rossmann-fold domains"/>
    <property type="match status" value="1"/>
</dbReference>
<dbReference type="HAMAP" id="MF_00210">
    <property type="entry name" value="EPSP_synth"/>
    <property type="match status" value="1"/>
</dbReference>
<dbReference type="InterPro" id="IPR013708">
    <property type="entry name" value="Shikimate_DH-bd_N"/>
</dbReference>
<evidence type="ECO:0000259" key="25">
    <source>
        <dbReference type="Pfam" id="PF08501"/>
    </source>
</evidence>
<comment type="similarity">
    <text evidence="21">In the 2nd section; belongs to the EPSP synthase family.</text>
</comment>
<dbReference type="Gene3D" id="3.40.50.1970">
    <property type="match status" value="1"/>
</dbReference>
<comment type="pathway">
    <text evidence="2 21">Metabolic intermediate biosynthesis; chorismate biosynthesis; chorismate from D-erythrose 4-phosphate and phosphoenolpyruvate: step 5/7.</text>
</comment>
<comment type="catalytic activity">
    <reaction evidence="21">
        <text>3-dehydroquinate = 3-dehydroshikimate + H2O</text>
        <dbReference type="Rhea" id="RHEA:21096"/>
        <dbReference type="ChEBI" id="CHEBI:15377"/>
        <dbReference type="ChEBI" id="CHEBI:16630"/>
        <dbReference type="ChEBI" id="CHEBI:32364"/>
        <dbReference type="EC" id="4.2.1.10"/>
    </reaction>
</comment>
<dbReference type="FunFam" id="3.20.20.70:FF:000135">
    <property type="entry name" value="Pentafunctional AROM polypeptide"/>
    <property type="match status" value="1"/>
</dbReference>
<evidence type="ECO:0000256" key="16">
    <source>
        <dbReference type="ARBA" id="ARBA00023141"/>
    </source>
</evidence>
<comment type="catalytic activity">
    <reaction evidence="20 21">
        <text>shikimate + ATP = 3-phosphoshikimate + ADP + H(+)</text>
        <dbReference type="Rhea" id="RHEA:13121"/>
        <dbReference type="ChEBI" id="CHEBI:15378"/>
        <dbReference type="ChEBI" id="CHEBI:30616"/>
        <dbReference type="ChEBI" id="CHEBI:36208"/>
        <dbReference type="ChEBI" id="CHEBI:145989"/>
        <dbReference type="ChEBI" id="CHEBI:456216"/>
        <dbReference type="EC" id="2.7.1.71"/>
    </reaction>
</comment>